<keyword evidence="6 8" id="KW-1133">Transmembrane helix</keyword>
<evidence type="ECO:0000256" key="4">
    <source>
        <dbReference type="ARBA" id="ARBA00022475"/>
    </source>
</evidence>
<keyword evidence="4" id="KW-1003">Cell membrane</keyword>
<evidence type="ECO:0000256" key="8">
    <source>
        <dbReference type="SAM" id="Phobius"/>
    </source>
</evidence>
<dbReference type="CDD" id="cd12830">
    <property type="entry name" value="MtCorA-like"/>
    <property type="match status" value="1"/>
</dbReference>
<dbReference type="Pfam" id="PF01544">
    <property type="entry name" value="CorA"/>
    <property type="match status" value="1"/>
</dbReference>
<dbReference type="PANTHER" id="PTHR46494">
    <property type="entry name" value="CORA FAMILY METAL ION TRANSPORTER (EUROFUNG)"/>
    <property type="match status" value="1"/>
</dbReference>
<organism evidence="9 10">
    <name type="scientific">Nocardiopsis lambiniae</name>
    <dbReference type="NCBI Taxonomy" id="3075539"/>
    <lineage>
        <taxon>Bacteria</taxon>
        <taxon>Bacillati</taxon>
        <taxon>Actinomycetota</taxon>
        <taxon>Actinomycetes</taxon>
        <taxon>Streptosporangiales</taxon>
        <taxon>Nocardiopsidaceae</taxon>
        <taxon>Nocardiopsis</taxon>
    </lineage>
</organism>
<dbReference type="SUPFAM" id="SSF144083">
    <property type="entry name" value="Magnesium transport protein CorA, transmembrane region"/>
    <property type="match status" value="1"/>
</dbReference>
<evidence type="ECO:0000313" key="9">
    <source>
        <dbReference type="EMBL" id="MDT0329334.1"/>
    </source>
</evidence>
<dbReference type="SUPFAM" id="SSF143865">
    <property type="entry name" value="CorA soluble domain-like"/>
    <property type="match status" value="1"/>
</dbReference>
<evidence type="ECO:0000256" key="3">
    <source>
        <dbReference type="ARBA" id="ARBA00022448"/>
    </source>
</evidence>
<reference evidence="10" key="1">
    <citation type="submission" date="2023-07" db="EMBL/GenBank/DDBJ databases">
        <title>30 novel species of actinomycetes from the DSMZ collection.</title>
        <authorList>
            <person name="Nouioui I."/>
        </authorList>
    </citation>
    <scope>NUCLEOTIDE SEQUENCE [LARGE SCALE GENOMIC DNA]</scope>
    <source>
        <strain evidence="10">DSM 44743</strain>
    </source>
</reference>
<evidence type="ECO:0000256" key="6">
    <source>
        <dbReference type="ARBA" id="ARBA00022989"/>
    </source>
</evidence>
<dbReference type="Gene3D" id="3.30.460.20">
    <property type="entry name" value="CorA soluble domain-like"/>
    <property type="match status" value="1"/>
</dbReference>
<dbReference type="InterPro" id="IPR045861">
    <property type="entry name" value="CorA_cytoplasmic_dom"/>
</dbReference>
<sequence>MALGGSAAVVPADTGPGHMSIRLYRGGRPERDVDSPVEARDAIAAHDGLMAWIALENPDRSRLMDLAGVFRLPPLALEDSIVAHQRPKGELYHDILFMVLRPAGYDEEREAVRIGEVHLFVGRDFVITITHDDRLDLDALRRDLEGEPRLLAHGPLAVLYVTLDRVVDAYAPAIASLREDIDEVETQVFSGDPEASRRTYRLAREVILLQRAVDPLGALLDELMTSLEHPDPDRPGHLRPHGDRHGGPTLLRHYLRDVADHATAVRERVDGFRQLLQNIMSVNSTLIGQSQNEAMKKVSSWGGILVVPTLISSIYGMNIAPRPGFGWAFGWPFTLALMALSSVTLYLVFRRNGWL</sequence>
<keyword evidence="5 8" id="KW-0812">Transmembrane</keyword>
<evidence type="ECO:0000256" key="2">
    <source>
        <dbReference type="ARBA" id="ARBA00009765"/>
    </source>
</evidence>
<keyword evidence="3" id="KW-0813">Transport</keyword>
<evidence type="ECO:0000256" key="5">
    <source>
        <dbReference type="ARBA" id="ARBA00022692"/>
    </source>
</evidence>
<comment type="caution">
    <text evidence="9">The sequence shown here is derived from an EMBL/GenBank/DDBJ whole genome shotgun (WGS) entry which is preliminary data.</text>
</comment>
<keyword evidence="7 8" id="KW-0472">Membrane</keyword>
<accession>A0ABU2M9P7</accession>
<dbReference type="Gene3D" id="1.20.58.340">
    <property type="entry name" value="Magnesium transport protein CorA, transmembrane region"/>
    <property type="match status" value="2"/>
</dbReference>
<evidence type="ECO:0000256" key="7">
    <source>
        <dbReference type="ARBA" id="ARBA00023136"/>
    </source>
</evidence>
<dbReference type="Proteomes" id="UP001183390">
    <property type="component" value="Unassembled WGS sequence"/>
</dbReference>
<proteinExistence type="inferred from homology"/>
<feature type="transmembrane region" description="Helical" evidence="8">
    <location>
        <begin position="298"/>
        <end position="317"/>
    </location>
</feature>
<name>A0ABU2M9P7_9ACTN</name>
<dbReference type="InterPro" id="IPR045863">
    <property type="entry name" value="CorA_TM1_TM2"/>
</dbReference>
<protein>
    <submittedName>
        <fullName evidence="9">Magnesium and cobalt transport protein CorA</fullName>
    </submittedName>
</protein>
<evidence type="ECO:0000256" key="1">
    <source>
        <dbReference type="ARBA" id="ARBA00004651"/>
    </source>
</evidence>
<dbReference type="EMBL" id="JAVREP010000007">
    <property type="protein sequence ID" value="MDT0329334.1"/>
    <property type="molecule type" value="Genomic_DNA"/>
</dbReference>
<gene>
    <name evidence="9" type="ORF">RM479_13010</name>
</gene>
<comment type="subcellular location">
    <subcellularLocation>
        <location evidence="1">Cell membrane</location>
        <topology evidence="1">Multi-pass membrane protein</topology>
    </subcellularLocation>
</comment>
<dbReference type="RefSeq" id="WP_311512084.1">
    <property type="nucleotide sequence ID" value="NZ_JAVREP010000007.1"/>
</dbReference>
<comment type="similarity">
    <text evidence="2">Belongs to the CorA metal ion transporter (MIT) (TC 1.A.35) family.</text>
</comment>
<feature type="transmembrane region" description="Helical" evidence="8">
    <location>
        <begin position="329"/>
        <end position="349"/>
    </location>
</feature>
<dbReference type="InterPro" id="IPR002523">
    <property type="entry name" value="MgTranspt_CorA/ZnTranspt_ZntB"/>
</dbReference>
<keyword evidence="10" id="KW-1185">Reference proteome</keyword>
<evidence type="ECO:0000313" key="10">
    <source>
        <dbReference type="Proteomes" id="UP001183390"/>
    </source>
</evidence>
<dbReference type="PANTHER" id="PTHR46494:SF1">
    <property type="entry name" value="CORA FAMILY METAL ION TRANSPORTER (EUROFUNG)"/>
    <property type="match status" value="1"/>
</dbReference>